<evidence type="ECO:0000256" key="6">
    <source>
        <dbReference type="ARBA" id="ARBA00022803"/>
    </source>
</evidence>
<dbReference type="PROSITE" id="PS50005">
    <property type="entry name" value="TPR"/>
    <property type="match status" value="1"/>
</dbReference>
<comment type="similarity">
    <text evidence="2">Belongs to the NCF2/NOXA1 family.</text>
</comment>
<dbReference type="STRING" id="535722.E4V556"/>
<organism evidence="11">
    <name type="scientific">Arthroderma gypseum (strain ATCC MYA-4604 / CBS 118893)</name>
    <name type="common">Microsporum gypseum</name>
    <dbReference type="NCBI Taxonomy" id="535722"/>
    <lineage>
        <taxon>Eukaryota</taxon>
        <taxon>Fungi</taxon>
        <taxon>Dikarya</taxon>
        <taxon>Ascomycota</taxon>
        <taxon>Pezizomycotina</taxon>
        <taxon>Eurotiomycetes</taxon>
        <taxon>Eurotiomycetidae</taxon>
        <taxon>Onygenales</taxon>
        <taxon>Arthrodermataceae</taxon>
        <taxon>Nannizzia</taxon>
    </lineage>
</organism>
<dbReference type="Gene3D" id="1.25.40.10">
    <property type="entry name" value="Tetratricopeptide repeat domain"/>
    <property type="match status" value="1"/>
</dbReference>
<dbReference type="Pfam" id="PF00564">
    <property type="entry name" value="PB1"/>
    <property type="match status" value="1"/>
</dbReference>
<dbReference type="InParanoid" id="E4V556"/>
<proteinExistence type="inferred from homology"/>
<evidence type="ECO:0000256" key="1">
    <source>
        <dbReference type="ARBA" id="ARBA00004496"/>
    </source>
</evidence>
<feature type="compositionally biased region" description="Polar residues" evidence="8">
    <location>
        <begin position="308"/>
        <end position="330"/>
    </location>
</feature>
<dbReference type="InterPro" id="IPR011990">
    <property type="entry name" value="TPR-like_helical_dom_sf"/>
</dbReference>
<dbReference type="HOGENOM" id="CLU_020375_0_0_1"/>
<name>E4V556_ARTGP</name>
<evidence type="ECO:0000256" key="8">
    <source>
        <dbReference type="SAM" id="MobiDB-lite"/>
    </source>
</evidence>
<dbReference type="EMBL" id="DS989829">
    <property type="protein sequence ID" value="EFR05130.1"/>
    <property type="molecule type" value="Genomic_DNA"/>
</dbReference>
<dbReference type="InterPro" id="IPR000270">
    <property type="entry name" value="PB1_dom"/>
</dbReference>
<feature type="region of interest" description="Disordered" evidence="8">
    <location>
        <begin position="222"/>
        <end position="363"/>
    </location>
</feature>
<dbReference type="VEuPathDB" id="FungiDB:MGYG_08142"/>
<dbReference type="Gene3D" id="3.10.20.90">
    <property type="entry name" value="Phosphatidylinositol 3-kinase Catalytic Subunit, Chain A, domain 1"/>
    <property type="match status" value="1"/>
</dbReference>
<dbReference type="eggNOG" id="KOG4225">
    <property type="taxonomic scope" value="Eukaryota"/>
</dbReference>
<dbReference type="PROSITE" id="PS51745">
    <property type="entry name" value="PB1"/>
    <property type="match status" value="1"/>
</dbReference>
<dbReference type="RefSeq" id="XP_003169965.1">
    <property type="nucleotide sequence ID" value="XM_003169917.1"/>
</dbReference>
<keyword evidence="4" id="KW-0963">Cytoplasm</keyword>
<evidence type="ECO:0000256" key="2">
    <source>
        <dbReference type="ARBA" id="ARBA00008051"/>
    </source>
</evidence>
<keyword evidence="5" id="KW-0677">Repeat</keyword>
<dbReference type="SMART" id="SM00666">
    <property type="entry name" value="PB1"/>
    <property type="match status" value="1"/>
</dbReference>
<dbReference type="SMART" id="SM00028">
    <property type="entry name" value="TPR"/>
    <property type="match status" value="3"/>
</dbReference>
<dbReference type="OrthoDB" id="9450131at2759"/>
<reference evidence="11" key="1">
    <citation type="journal article" date="2012" name="MBio">
        <title>Comparative genome analysis of Trichophyton rubrum and related dermatophytes reveals candidate genes involved in infection.</title>
        <authorList>
            <person name="Martinez D.A."/>
            <person name="Oliver B.G."/>
            <person name="Graeser Y."/>
            <person name="Goldberg J.M."/>
            <person name="Li W."/>
            <person name="Martinez-Rossi N.M."/>
            <person name="Monod M."/>
            <person name="Shelest E."/>
            <person name="Barton R.C."/>
            <person name="Birch E."/>
            <person name="Brakhage A.A."/>
            <person name="Chen Z."/>
            <person name="Gurr S.J."/>
            <person name="Heiman D."/>
            <person name="Heitman J."/>
            <person name="Kosti I."/>
            <person name="Rossi A."/>
            <person name="Saif S."/>
            <person name="Samalova M."/>
            <person name="Saunders C.W."/>
            <person name="Shea T."/>
            <person name="Summerbell R.C."/>
            <person name="Xu J."/>
            <person name="Young S."/>
            <person name="Zeng Q."/>
            <person name="Birren B.W."/>
            <person name="Cuomo C.A."/>
            <person name="White T.C."/>
        </authorList>
    </citation>
    <scope>NUCLEOTIDE SEQUENCE [LARGE SCALE GENOMIC DNA]</scope>
    <source>
        <strain evidence="11">ATCC MYA-4604 / CBS 118893</strain>
    </source>
</reference>
<dbReference type="SUPFAM" id="SSF48452">
    <property type="entry name" value="TPR-like"/>
    <property type="match status" value="1"/>
</dbReference>
<feature type="domain" description="PB1" evidence="9">
    <location>
        <begin position="464"/>
        <end position="550"/>
    </location>
</feature>
<keyword evidence="11" id="KW-1185">Reference proteome</keyword>
<dbReference type="InterPro" id="IPR053793">
    <property type="entry name" value="PB1-like"/>
</dbReference>
<evidence type="ECO:0000313" key="10">
    <source>
        <dbReference type="EMBL" id="EFR05130.1"/>
    </source>
</evidence>
<evidence type="ECO:0000313" key="11">
    <source>
        <dbReference type="Proteomes" id="UP000002669"/>
    </source>
</evidence>
<dbReference type="GeneID" id="10025200"/>
<protein>
    <recommendedName>
        <fullName evidence="9">PB1 domain-containing protein</fullName>
    </recommendedName>
</protein>
<dbReference type="SUPFAM" id="SSF54277">
    <property type="entry name" value="CAD &amp; PB1 domains"/>
    <property type="match status" value="1"/>
</dbReference>
<comment type="subcellular location">
    <subcellularLocation>
        <location evidence="1">Cytoplasm</location>
    </subcellularLocation>
</comment>
<keyword evidence="3" id="KW-0728">SH3 domain</keyword>
<dbReference type="GO" id="GO:0005737">
    <property type="term" value="C:cytoplasm"/>
    <property type="evidence" value="ECO:0007669"/>
    <property type="project" value="UniProtKB-SubCell"/>
</dbReference>
<dbReference type="FunFam" id="1.25.40.10:FF:000017">
    <property type="entry name" value="NADPH oxidase regulator NoxR"/>
    <property type="match status" value="1"/>
</dbReference>
<evidence type="ECO:0000256" key="4">
    <source>
        <dbReference type="ARBA" id="ARBA00022490"/>
    </source>
</evidence>
<dbReference type="Proteomes" id="UP000002669">
    <property type="component" value="Unassembled WGS sequence"/>
</dbReference>
<feature type="repeat" description="TPR" evidence="7">
    <location>
        <begin position="36"/>
        <end position="69"/>
    </location>
</feature>
<dbReference type="AlphaFoldDB" id="E4V556"/>
<dbReference type="PANTHER" id="PTHR15175:SF0">
    <property type="entry name" value="SH3 DOMAIN-CONTAINING PROTEIN C23A1.17"/>
    <property type="match status" value="1"/>
</dbReference>
<evidence type="ECO:0000256" key="3">
    <source>
        <dbReference type="ARBA" id="ARBA00022443"/>
    </source>
</evidence>
<evidence type="ECO:0000256" key="7">
    <source>
        <dbReference type="PROSITE-ProRule" id="PRU00339"/>
    </source>
</evidence>
<evidence type="ECO:0000259" key="9">
    <source>
        <dbReference type="PROSITE" id="PS51745"/>
    </source>
</evidence>
<feature type="compositionally biased region" description="Polar residues" evidence="8">
    <location>
        <begin position="286"/>
        <end position="297"/>
    </location>
</feature>
<evidence type="ECO:0000256" key="5">
    <source>
        <dbReference type="ARBA" id="ARBA00022737"/>
    </source>
</evidence>
<keyword evidence="6 7" id="KW-0802">TPR repeat</keyword>
<gene>
    <name evidence="10" type="ORF">MGYG_08142</name>
</gene>
<dbReference type="InterPro" id="IPR034892">
    <property type="entry name" value="PB1_NoxR"/>
</dbReference>
<dbReference type="Pfam" id="PF00515">
    <property type="entry name" value="TPR_1"/>
    <property type="match status" value="1"/>
</dbReference>
<dbReference type="InterPro" id="IPR051864">
    <property type="entry name" value="NCF2_NOXA1"/>
</dbReference>
<dbReference type="PANTHER" id="PTHR15175">
    <property type="entry name" value="NEUTROPHIL CYTOSOLIC FACTOR 2, NEUTROPHIL NADPH OXIDASE FACTOR 2"/>
    <property type="match status" value="1"/>
</dbReference>
<dbReference type="OMA" id="MGKIEIW"/>
<accession>E4V556</accession>
<dbReference type="InterPro" id="IPR019734">
    <property type="entry name" value="TPR_rpt"/>
</dbReference>
<sequence length="551" mass="61295">MSLKQEIETWVQALAHYDNNEFEDAIAVFAGIADTSKILFNCGVIYATLGEHVKAVDCYQRAIALDKYLAIAYFQQGVSNFLIGDFEEALANFNDTLLYLRGNTTIDYEQLGLKYKLYSCEVLFNRGLCYIYLQEVESGMNDLTYAAKEKAKPDHDVIDEAIAETAEGYTVFSIPVGVIYRPSEAKVKNLKTKEYLGKARLVAASDRANTFTGFQGHETKVPVFESSRDDRPPENISYGATNLVQKNIGARSRQQSEPPISRNAFPPTPPPDEKAASSLVPGNGSTGSLARKQSLTRATRPPVLELGRTSSEQPQSIGGSTVVDNQPTKVQQEKPRVGTIRTASEPRGPASRLSAIRYGPPPNGKLLFRETTGQHRRPMSNISPLSEEPQAYYTMYAAGPGPGYTTENGHTRLPEYINEEGYESGTPDEDSGDGIQFEMVGAHPPQHQLSSRRRHSSRRPEIKKIRVKVHADSDTRFIMITPTTEYEEFENKIREKFGFKGNLKIKMQDDGDMVTLADQDDLDMLVAAAKQAARKENNDMGKTEIWVIEIL</sequence>
<dbReference type="CDD" id="cd06408">
    <property type="entry name" value="PB1_NoxR"/>
    <property type="match status" value="1"/>
</dbReference>